<keyword evidence="2" id="KW-1185">Reference proteome</keyword>
<accession>A0ABD3REA4</accession>
<dbReference type="Proteomes" id="UP001530377">
    <property type="component" value="Unassembled WGS sequence"/>
</dbReference>
<name>A0ABD3REA4_9STRA</name>
<organism evidence="1 2">
    <name type="scientific">Cyclostephanos tholiformis</name>
    <dbReference type="NCBI Taxonomy" id="382380"/>
    <lineage>
        <taxon>Eukaryota</taxon>
        <taxon>Sar</taxon>
        <taxon>Stramenopiles</taxon>
        <taxon>Ochrophyta</taxon>
        <taxon>Bacillariophyta</taxon>
        <taxon>Coscinodiscophyceae</taxon>
        <taxon>Thalassiosirophycidae</taxon>
        <taxon>Stephanodiscales</taxon>
        <taxon>Stephanodiscaceae</taxon>
        <taxon>Cyclostephanos</taxon>
    </lineage>
</organism>
<evidence type="ECO:0000313" key="2">
    <source>
        <dbReference type="Proteomes" id="UP001530377"/>
    </source>
</evidence>
<reference evidence="1 2" key="1">
    <citation type="submission" date="2024-10" db="EMBL/GenBank/DDBJ databases">
        <title>Updated reference genomes for cyclostephanoid diatoms.</title>
        <authorList>
            <person name="Roberts W.R."/>
            <person name="Alverson A.J."/>
        </authorList>
    </citation>
    <scope>NUCLEOTIDE SEQUENCE [LARGE SCALE GENOMIC DNA]</scope>
    <source>
        <strain evidence="1 2">AJA228-03</strain>
    </source>
</reference>
<gene>
    <name evidence="1" type="ORF">ACHAXA_003927</name>
</gene>
<proteinExistence type="predicted"/>
<evidence type="ECO:0000313" key="1">
    <source>
        <dbReference type="EMBL" id="KAL3811109.1"/>
    </source>
</evidence>
<dbReference type="EMBL" id="JALLPB020000280">
    <property type="protein sequence ID" value="KAL3811109.1"/>
    <property type="molecule type" value="Genomic_DNA"/>
</dbReference>
<sequence>MDPPRMTAACCLVNDTSSKQAPTPKMAFRGVTCGCGWPLKTGDMYGGGHYILSAAANVTPQGHAIFEASSKFGDGKTLPFPPCKRYYNPFAADGTRMYACRLHSDLRMKRLKKEGWKWRGGEKRLDDFWNGREHGKGMEGHVEEEC</sequence>
<dbReference type="AlphaFoldDB" id="A0ABD3REA4"/>
<comment type="caution">
    <text evidence="1">The sequence shown here is derived from an EMBL/GenBank/DDBJ whole genome shotgun (WGS) entry which is preliminary data.</text>
</comment>
<protein>
    <submittedName>
        <fullName evidence="1">Uncharacterized protein</fullName>
    </submittedName>
</protein>